<accession>A0A556MI56</accession>
<comment type="caution">
    <text evidence="1">The sequence shown here is derived from an EMBL/GenBank/DDBJ whole genome shotgun (WGS) entry which is preliminary data.</text>
</comment>
<proteinExistence type="predicted"/>
<reference evidence="1 2" key="1">
    <citation type="submission" date="2019-07" db="EMBL/GenBank/DDBJ databases">
        <authorList>
            <person name="Huq M.A."/>
        </authorList>
    </citation>
    <scope>NUCLEOTIDE SEQUENCE [LARGE SCALE GENOMIC DNA]</scope>
    <source>
        <strain evidence="1 2">MAH-19</strain>
    </source>
</reference>
<dbReference type="EMBL" id="VLPK01000003">
    <property type="protein sequence ID" value="TSJ39596.1"/>
    <property type="molecule type" value="Genomic_DNA"/>
</dbReference>
<dbReference type="Proteomes" id="UP000318733">
    <property type="component" value="Unassembled WGS sequence"/>
</dbReference>
<organism evidence="1 2">
    <name type="scientific">Mucilaginibacter corticis</name>
    <dbReference type="NCBI Taxonomy" id="2597670"/>
    <lineage>
        <taxon>Bacteria</taxon>
        <taxon>Pseudomonadati</taxon>
        <taxon>Bacteroidota</taxon>
        <taxon>Sphingobacteriia</taxon>
        <taxon>Sphingobacteriales</taxon>
        <taxon>Sphingobacteriaceae</taxon>
        <taxon>Mucilaginibacter</taxon>
    </lineage>
</organism>
<keyword evidence="2" id="KW-1185">Reference proteome</keyword>
<name>A0A556MI56_9SPHI</name>
<gene>
    <name evidence="1" type="ORF">FO440_17795</name>
</gene>
<evidence type="ECO:0000313" key="1">
    <source>
        <dbReference type="EMBL" id="TSJ39596.1"/>
    </source>
</evidence>
<sequence>MRTIPDNAALVFEFNNDNGFYDIFAGNKLFAAVVGKQQIDDLDTLRSQLLTNAPLQKFFDGQNIFVSLHPLKNHTIELLVTIAADKGFEVTDIDKLPGQSNKSLLVTAVNFSGKKGYILYSGILKKRFYLVSQEDGIYAGSFSKELVEQSAQYVPQKAKKLFLMLPDQQNANSLANLYINYSRLNSLFEALFKNKNTDIFKSFKMLPALAALNLNFKNDALMFTGFSNIQPDQPSSYLNLFANQQPVANHLKDIFPSTTAYSISFAVSDPKKFKSDLSDWYTKAKLQNQKDSIFSKVTKETGVNLIAEFNRVLSNEFAVVTTRYMEKYAIISLNNGSLFKPIMKNISNMATDEIGQVNYNKLPFFLLGDAFSVFHKPWFMIVDNYLVLANSESELKSYYDSYFNRKFQSKIQQYNQFNDLVAEKSNVTWFINFKNADPVLKQDLNDQFYNNFDKSETGWKNFYAASYQLIASDKNFYTSFCMNLNQTDIQP</sequence>
<dbReference type="RefSeq" id="WP_144249633.1">
    <property type="nucleotide sequence ID" value="NZ_VLPK01000003.1"/>
</dbReference>
<dbReference type="OrthoDB" id="1093345at2"/>
<evidence type="ECO:0008006" key="3">
    <source>
        <dbReference type="Google" id="ProtNLM"/>
    </source>
</evidence>
<dbReference type="AlphaFoldDB" id="A0A556MI56"/>
<protein>
    <recommendedName>
        <fullName evidence="3">DUF3352 domain-containing protein</fullName>
    </recommendedName>
</protein>
<evidence type="ECO:0000313" key="2">
    <source>
        <dbReference type="Proteomes" id="UP000318733"/>
    </source>
</evidence>